<evidence type="ECO:0000256" key="3">
    <source>
        <dbReference type="ARBA" id="ARBA00008773"/>
    </source>
</evidence>
<evidence type="ECO:0000313" key="15">
    <source>
        <dbReference type="EMBL" id="KAG5398544.1"/>
    </source>
</evidence>
<protein>
    <recommendedName>
        <fullName evidence="4">glucan endo-1,3-beta-D-glucosidase</fullName>
        <ecNumber evidence="4">3.2.1.39</ecNumber>
    </recommendedName>
</protein>
<keyword evidence="13" id="KW-0472">Membrane</keyword>
<keyword evidence="5" id="KW-0378">Hydrolase</keyword>
<dbReference type="InterPro" id="IPR044965">
    <property type="entry name" value="Glyco_hydro_17_plant"/>
</dbReference>
<feature type="compositionally biased region" description="Basic and acidic residues" evidence="12">
    <location>
        <begin position="111"/>
        <end position="128"/>
    </location>
</feature>
<keyword evidence="8" id="KW-0804">Transcription</keyword>
<sequence length="517" mass="57991">MSLFFWVTVVDGMGKGKGKKGSHDSLVGSQQQKMGTEDEIVSVELPAPSSWKKLFFPNKVKKTEIVFVSPTGEEINNRKQLEQYLKSHPGSPAIAEFDWTTSGTPRRRSARISEKTKSTPSPDKEPPKKRGRTKSSGSKKDTDEEEDTQMTHPKENENVTVKGSFGEIEKADDMVSEEKDNVRSRSYSIALHCSASVSLSNWIEIIVGLGNEFLKDISVGEDRAMNWVKENVEPFIRSGTKISGIAVGNDILGGTTVELWEVLLPAAKNVYSALRRLGLHTRVEVSSLHSEAVFANSYPPSACTFRDDVVPFMKPLLAFFWQIGSPFYINAYPFLAYKSDPSHIDLNYALFEHSDGIYDAKTKLRYDNMFDAMVDASYAALEKAGFPKVPVKSLFQRPDGHQKGTQMKPERRTVKNARTYNRNLRKRLNKRKGTPYRPDMVARAYVFALFNENQKPGPTSERNFGLFKPDGSIAYDIGFTGLKYSSATRPRFGTSLNALVSTCVFMFLVLHRLLPMS</sequence>
<keyword evidence="13" id="KW-1133">Transmembrane helix</keyword>
<evidence type="ECO:0000313" key="16">
    <source>
        <dbReference type="Proteomes" id="UP000823674"/>
    </source>
</evidence>
<keyword evidence="13" id="KW-0812">Transmembrane</keyword>
<evidence type="ECO:0000256" key="7">
    <source>
        <dbReference type="ARBA" id="ARBA00023125"/>
    </source>
</evidence>
<feature type="transmembrane region" description="Helical" evidence="13">
    <location>
        <begin position="496"/>
        <end position="514"/>
    </location>
</feature>
<feature type="compositionally biased region" description="Basic and acidic residues" evidence="12">
    <location>
        <begin position="167"/>
        <end position="177"/>
    </location>
</feature>
<dbReference type="InterPro" id="IPR016177">
    <property type="entry name" value="DNA-bd_dom_sf"/>
</dbReference>
<keyword evidence="10" id="KW-0326">Glycosidase</keyword>
<dbReference type="InterPro" id="IPR017853">
    <property type="entry name" value="GH"/>
</dbReference>
<organism evidence="15 16">
    <name type="scientific">Brassica rapa subsp. trilocularis</name>
    <dbReference type="NCBI Taxonomy" id="1813537"/>
    <lineage>
        <taxon>Eukaryota</taxon>
        <taxon>Viridiplantae</taxon>
        <taxon>Streptophyta</taxon>
        <taxon>Embryophyta</taxon>
        <taxon>Tracheophyta</taxon>
        <taxon>Spermatophyta</taxon>
        <taxon>Magnoliopsida</taxon>
        <taxon>eudicotyledons</taxon>
        <taxon>Gunneridae</taxon>
        <taxon>Pentapetalae</taxon>
        <taxon>rosids</taxon>
        <taxon>malvids</taxon>
        <taxon>Brassicales</taxon>
        <taxon>Brassicaceae</taxon>
        <taxon>Brassiceae</taxon>
        <taxon>Brassica</taxon>
    </lineage>
</organism>
<evidence type="ECO:0000256" key="13">
    <source>
        <dbReference type="SAM" id="Phobius"/>
    </source>
</evidence>
<comment type="similarity">
    <text evidence="3 11">Belongs to the glycosyl hydrolase 17 family.</text>
</comment>
<evidence type="ECO:0000259" key="14">
    <source>
        <dbReference type="PROSITE" id="PS50982"/>
    </source>
</evidence>
<dbReference type="EMBL" id="JADBGQ010000005">
    <property type="protein sequence ID" value="KAG5398544.1"/>
    <property type="molecule type" value="Genomic_DNA"/>
</dbReference>
<dbReference type="SUPFAM" id="SSF54171">
    <property type="entry name" value="DNA-binding domain"/>
    <property type="match status" value="1"/>
</dbReference>
<reference evidence="15 16" key="1">
    <citation type="submission" date="2021-03" db="EMBL/GenBank/DDBJ databases">
        <authorList>
            <person name="King G.J."/>
            <person name="Bancroft I."/>
            <person name="Baten A."/>
            <person name="Bloomfield J."/>
            <person name="Borpatragohain P."/>
            <person name="He Z."/>
            <person name="Irish N."/>
            <person name="Irwin J."/>
            <person name="Liu K."/>
            <person name="Mauleon R.P."/>
            <person name="Moore J."/>
            <person name="Morris R."/>
            <person name="Ostergaard L."/>
            <person name="Wang B."/>
            <person name="Wells R."/>
        </authorList>
    </citation>
    <scope>NUCLEOTIDE SEQUENCE [LARGE SCALE GENOMIC DNA]</scope>
    <source>
        <strain evidence="15">R-o-18</strain>
        <tissue evidence="15">Leaf</tissue>
    </source>
</reference>
<feature type="region of interest" description="Disordered" evidence="12">
    <location>
        <begin position="88"/>
        <end position="177"/>
    </location>
</feature>
<evidence type="ECO:0000256" key="10">
    <source>
        <dbReference type="ARBA" id="ARBA00023295"/>
    </source>
</evidence>
<comment type="caution">
    <text evidence="15">The sequence shown here is derived from an EMBL/GenBank/DDBJ whole genome shotgun (WGS) entry which is preliminary data.</text>
</comment>
<evidence type="ECO:0000256" key="2">
    <source>
        <dbReference type="ARBA" id="ARBA00004123"/>
    </source>
</evidence>
<evidence type="ECO:0000256" key="9">
    <source>
        <dbReference type="ARBA" id="ARBA00023242"/>
    </source>
</evidence>
<dbReference type="Proteomes" id="UP000823674">
    <property type="component" value="Chromosome A05"/>
</dbReference>
<evidence type="ECO:0000256" key="8">
    <source>
        <dbReference type="ARBA" id="ARBA00023163"/>
    </source>
</evidence>
<dbReference type="Gene3D" id="3.30.890.10">
    <property type="entry name" value="Methyl-cpg-binding Protein 2, Chain A"/>
    <property type="match status" value="1"/>
</dbReference>
<dbReference type="EC" id="3.2.1.39" evidence="4"/>
<dbReference type="InterPro" id="IPR000490">
    <property type="entry name" value="Glyco_hydro_17"/>
</dbReference>
<accession>A0ABQ7MIH6</accession>
<evidence type="ECO:0000256" key="5">
    <source>
        <dbReference type="ARBA" id="ARBA00022801"/>
    </source>
</evidence>
<comment type="catalytic activity">
    <reaction evidence="1">
        <text>Hydrolysis of (1-&gt;3)-beta-D-glucosidic linkages in (1-&gt;3)-beta-D-glucans.</text>
        <dbReference type="EC" id="3.2.1.39"/>
    </reaction>
</comment>
<evidence type="ECO:0000256" key="11">
    <source>
        <dbReference type="RuleBase" id="RU004335"/>
    </source>
</evidence>
<name>A0ABQ7MIH6_BRACM</name>
<dbReference type="SUPFAM" id="SSF51445">
    <property type="entry name" value="(Trans)glycosidases"/>
    <property type="match status" value="1"/>
</dbReference>
<dbReference type="Gene3D" id="3.20.20.80">
    <property type="entry name" value="Glycosidases"/>
    <property type="match status" value="1"/>
</dbReference>
<evidence type="ECO:0000256" key="1">
    <source>
        <dbReference type="ARBA" id="ARBA00000382"/>
    </source>
</evidence>
<comment type="subcellular location">
    <subcellularLocation>
        <location evidence="2">Nucleus</location>
    </subcellularLocation>
</comment>
<keyword evidence="16" id="KW-1185">Reference proteome</keyword>
<dbReference type="PROSITE" id="PS50982">
    <property type="entry name" value="MBD"/>
    <property type="match status" value="1"/>
</dbReference>
<evidence type="ECO:0000256" key="6">
    <source>
        <dbReference type="ARBA" id="ARBA00023015"/>
    </source>
</evidence>
<dbReference type="Pfam" id="PF01429">
    <property type="entry name" value="MBD"/>
    <property type="match status" value="1"/>
</dbReference>
<evidence type="ECO:0000256" key="12">
    <source>
        <dbReference type="SAM" id="MobiDB-lite"/>
    </source>
</evidence>
<proteinExistence type="inferred from homology"/>
<keyword evidence="9" id="KW-0539">Nucleus</keyword>
<dbReference type="InterPro" id="IPR001739">
    <property type="entry name" value="Methyl_CpG_DNA-bd"/>
</dbReference>
<feature type="domain" description="MBD" evidence="14">
    <location>
        <begin position="37"/>
        <end position="104"/>
    </location>
</feature>
<keyword evidence="6" id="KW-0805">Transcription regulation</keyword>
<gene>
    <name evidence="15" type="primary">A05p043430.1_BraROA</name>
    <name evidence="15" type="ORF">IGI04_020358</name>
</gene>
<dbReference type="PANTHER" id="PTHR32227">
    <property type="entry name" value="GLUCAN ENDO-1,3-BETA-GLUCOSIDASE BG1-RELATED-RELATED"/>
    <property type="match status" value="1"/>
</dbReference>
<evidence type="ECO:0000256" key="4">
    <source>
        <dbReference type="ARBA" id="ARBA00012780"/>
    </source>
</evidence>
<keyword evidence="7" id="KW-0238">DNA-binding</keyword>
<dbReference type="Pfam" id="PF00332">
    <property type="entry name" value="Glyco_hydro_17"/>
    <property type="match status" value="1"/>
</dbReference>